<evidence type="ECO:0000259" key="1">
    <source>
        <dbReference type="Pfam" id="PF12706"/>
    </source>
</evidence>
<organism evidence="2 3">
    <name type="scientific">Roseimaritima ulvae</name>
    <dbReference type="NCBI Taxonomy" id="980254"/>
    <lineage>
        <taxon>Bacteria</taxon>
        <taxon>Pseudomonadati</taxon>
        <taxon>Planctomycetota</taxon>
        <taxon>Planctomycetia</taxon>
        <taxon>Pirellulales</taxon>
        <taxon>Pirellulaceae</taxon>
        <taxon>Roseimaritima</taxon>
    </lineage>
</organism>
<evidence type="ECO:0000313" key="3">
    <source>
        <dbReference type="Proteomes" id="UP000325286"/>
    </source>
</evidence>
<keyword evidence="2" id="KW-0378">Hydrolase</keyword>
<dbReference type="AlphaFoldDB" id="A0A5B9QKD6"/>
<dbReference type="PANTHER" id="PTHR46504:SF2">
    <property type="entry name" value="TRNASE Z TRZ1"/>
    <property type="match status" value="1"/>
</dbReference>
<dbReference type="RefSeq" id="WP_068134740.1">
    <property type="nucleotide sequence ID" value="NZ_CP042914.1"/>
</dbReference>
<dbReference type="InterPro" id="IPR036866">
    <property type="entry name" value="RibonucZ/Hydroxyglut_hydro"/>
</dbReference>
<protein>
    <submittedName>
        <fullName evidence="2">Ribonuclease Z</fullName>
        <ecNumber evidence="2">3.1.26.11</ecNumber>
    </submittedName>
</protein>
<evidence type="ECO:0000313" key="2">
    <source>
        <dbReference type="EMBL" id="QEG38202.1"/>
    </source>
</evidence>
<dbReference type="Gene3D" id="3.60.15.10">
    <property type="entry name" value="Ribonuclease Z/Hydroxyacylglutathione hydrolase-like"/>
    <property type="match status" value="1"/>
</dbReference>
<proteinExistence type="predicted"/>
<dbReference type="Pfam" id="PF12706">
    <property type="entry name" value="Lactamase_B_2"/>
    <property type="match status" value="1"/>
</dbReference>
<dbReference type="Proteomes" id="UP000325286">
    <property type="component" value="Chromosome"/>
</dbReference>
<dbReference type="KEGG" id="rul:UC8_01560"/>
<accession>A0A5B9QKD6</accession>
<dbReference type="InterPro" id="IPR001279">
    <property type="entry name" value="Metallo-B-lactamas"/>
</dbReference>
<dbReference type="EMBL" id="CP042914">
    <property type="protein sequence ID" value="QEG38202.1"/>
    <property type="molecule type" value="Genomic_DNA"/>
</dbReference>
<gene>
    <name evidence="2" type="primary">rnz</name>
    <name evidence="2" type="ORF">UC8_01560</name>
</gene>
<dbReference type="EC" id="3.1.26.11" evidence="2"/>
<reference evidence="2 3" key="1">
    <citation type="submission" date="2019-08" db="EMBL/GenBank/DDBJ databases">
        <title>Deep-cultivation of Planctomycetes and their phenomic and genomic characterization uncovers novel biology.</title>
        <authorList>
            <person name="Wiegand S."/>
            <person name="Jogler M."/>
            <person name="Boedeker C."/>
            <person name="Pinto D."/>
            <person name="Vollmers J."/>
            <person name="Rivas-Marin E."/>
            <person name="Kohn T."/>
            <person name="Peeters S.H."/>
            <person name="Heuer A."/>
            <person name="Rast P."/>
            <person name="Oberbeckmann S."/>
            <person name="Bunk B."/>
            <person name="Jeske O."/>
            <person name="Meyerdierks A."/>
            <person name="Storesund J.E."/>
            <person name="Kallscheuer N."/>
            <person name="Luecker S."/>
            <person name="Lage O.M."/>
            <person name="Pohl T."/>
            <person name="Merkel B.J."/>
            <person name="Hornburger P."/>
            <person name="Mueller R.-W."/>
            <person name="Bruemmer F."/>
            <person name="Labrenz M."/>
            <person name="Spormann A.M."/>
            <person name="Op den Camp H."/>
            <person name="Overmann J."/>
            <person name="Amann R."/>
            <person name="Jetten M.S.M."/>
            <person name="Mascher T."/>
            <person name="Medema M.H."/>
            <person name="Devos D.P."/>
            <person name="Kaster A.-K."/>
            <person name="Ovreas L."/>
            <person name="Rohde M."/>
            <person name="Galperin M.Y."/>
            <person name="Jogler C."/>
        </authorList>
    </citation>
    <scope>NUCLEOTIDE SEQUENCE [LARGE SCALE GENOMIC DNA]</scope>
    <source>
        <strain evidence="2 3">UC8</strain>
    </source>
</reference>
<dbReference type="SUPFAM" id="SSF56281">
    <property type="entry name" value="Metallo-hydrolase/oxidoreductase"/>
    <property type="match status" value="1"/>
</dbReference>
<feature type="domain" description="Metallo-beta-lactamase" evidence="1">
    <location>
        <begin position="26"/>
        <end position="144"/>
    </location>
</feature>
<keyword evidence="3" id="KW-1185">Reference proteome</keyword>
<dbReference type="GO" id="GO:0042781">
    <property type="term" value="F:3'-tRNA processing endoribonuclease activity"/>
    <property type="evidence" value="ECO:0007669"/>
    <property type="project" value="UniProtKB-EC"/>
</dbReference>
<sequence length="454" mass="51262">MSSPITITGYSTALFSTWYFIDQYGVLFDCGDGVTATLMQKARKVKHVFISHADRDHLTGLLQFQQLNGRPDLRIYYPRDSGSFPALADFAAKFDPHIAGTQWIPITPETRVAIRDDLVIHGIENRHVPTDGQQIKSLSYVVESISRKLKPELLGRPGKEIAALRRQRGDDAITDESCTTELIYSGDTPIETDGRYNDAKILIHEATFLSREELAPENTHRNKHSSLDAVIEMVAASNIGTLVLGHFSSRYSDQQIDEAIDREAQRCNLTIPIHRLYPGKPWSSKVVVRSANATQGKSPPPCSRSEQRPLLLIPSIKILPRPESCFPWIVSYIPSQIFILIKATNQVIERLRLPELALFSDRLVDTKRGIMRPRIELLFHRRLTREGGEQMKVVRHHDEVAHLIPFSIKMHQSIGHDLRQLRTFQQTATVTGIQKIFASPIELTVESDSLGVLK</sequence>
<dbReference type="PANTHER" id="PTHR46504">
    <property type="entry name" value="TRNASE Z TRZ1"/>
    <property type="match status" value="1"/>
</dbReference>
<name>A0A5B9QKD6_9BACT</name>